<comment type="caution">
    <text evidence="1">The sequence shown here is derived from an EMBL/GenBank/DDBJ whole genome shotgun (WGS) entry which is preliminary data.</text>
</comment>
<evidence type="ECO:0000313" key="2">
    <source>
        <dbReference type="Proteomes" id="UP001060085"/>
    </source>
</evidence>
<evidence type="ECO:0000313" key="1">
    <source>
        <dbReference type="EMBL" id="KAI5677045.1"/>
    </source>
</evidence>
<keyword evidence="2" id="KW-1185">Reference proteome</keyword>
<dbReference type="EMBL" id="CM044702">
    <property type="protein sequence ID" value="KAI5677045.1"/>
    <property type="molecule type" value="Genomic_DNA"/>
</dbReference>
<proteinExistence type="predicted"/>
<reference evidence="2" key="1">
    <citation type="journal article" date="2023" name="Nat. Plants">
        <title>Single-cell RNA sequencing provides a high-resolution roadmap for understanding the multicellular compartmentation of specialized metabolism.</title>
        <authorList>
            <person name="Sun S."/>
            <person name="Shen X."/>
            <person name="Li Y."/>
            <person name="Li Y."/>
            <person name="Wang S."/>
            <person name="Li R."/>
            <person name="Zhang H."/>
            <person name="Shen G."/>
            <person name="Guo B."/>
            <person name="Wei J."/>
            <person name="Xu J."/>
            <person name="St-Pierre B."/>
            <person name="Chen S."/>
            <person name="Sun C."/>
        </authorList>
    </citation>
    <scope>NUCLEOTIDE SEQUENCE [LARGE SCALE GENOMIC DNA]</scope>
</reference>
<name>A0ACC0BWI9_CATRO</name>
<gene>
    <name evidence="1" type="ORF">M9H77_07995</name>
</gene>
<protein>
    <submittedName>
        <fullName evidence="1">Uncharacterized protein</fullName>
    </submittedName>
</protein>
<accession>A0ACC0BWI9</accession>
<sequence>MFPMMITRLGLTERLLGLTFWAKIPGGPVQPSESKVLLSRDPPATLQLTDTARQPRLTVVVVLHRKMKLTAARPFLFRCSSSFLDCSTISAIIGHLVVKNICIPCAYAPALLPAPLSVSLYQKPAAEENIYRLDVLCWHVFLLGLVLHHTPQYLVRNSEFFEKDGIVSGDVDSVILPIDAYGRDGALAFARRHRNKVTYFDGNTRVSLN</sequence>
<dbReference type="Proteomes" id="UP001060085">
    <property type="component" value="Linkage Group LG02"/>
</dbReference>
<organism evidence="1 2">
    <name type="scientific">Catharanthus roseus</name>
    <name type="common">Madagascar periwinkle</name>
    <name type="synonym">Vinca rosea</name>
    <dbReference type="NCBI Taxonomy" id="4058"/>
    <lineage>
        <taxon>Eukaryota</taxon>
        <taxon>Viridiplantae</taxon>
        <taxon>Streptophyta</taxon>
        <taxon>Embryophyta</taxon>
        <taxon>Tracheophyta</taxon>
        <taxon>Spermatophyta</taxon>
        <taxon>Magnoliopsida</taxon>
        <taxon>eudicotyledons</taxon>
        <taxon>Gunneridae</taxon>
        <taxon>Pentapetalae</taxon>
        <taxon>asterids</taxon>
        <taxon>lamiids</taxon>
        <taxon>Gentianales</taxon>
        <taxon>Apocynaceae</taxon>
        <taxon>Rauvolfioideae</taxon>
        <taxon>Vinceae</taxon>
        <taxon>Catharanthinae</taxon>
        <taxon>Catharanthus</taxon>
    </lineage>
</organism>